<protein>
    <submittedName>
        <fullName evidence="2">Uncharacterized protein</fullName>
    </submittedName>
</protein>
<feature type="transmembrane region" description="Helical" evidence="1">
    <location>
        <begin position="36"/>
        <end position="58"/>
    </location>
</feature>
<sequence length="59" mass="6368">MSIVGGILFWIAAVIALIRAERIRKQLKAEHKPLSSSHQVIAIYVIVAAAIISGIVAIF</sequence>
<comment type="caution">
    <text evidence="2">The sequence shown here is derived from an EMBL/GenBank/DDBJ whole genome shotgun (WGS) entry which is preliminary data.</text>
</comment>
<keyword evidence="1" id="KW-0812">Transmembrane</keyword>
<dbReference type="Proteomes" id="UP000051529">
    <property type="component" value="Unassembled WGS sequence"/>
</dbReference>
<accession>A0A0R2KNZ6</accession>
<keyword evidence="1" id="KW-0472">Membrane</keyword>
<organism evidence="2 3">
    <name type="scientific">Lactobacillus amylovorus subsp. animalium DSM 16698</name>
    <dbReference type="NCBI Taxonomy" id="695563"/>
    <lineage>
        <taxon>Bacteria</taxon>
        <taxon>Bacillati</taxon>
        <taxon>Bacillota</taxon>
        <taxon>Bacilli</taxon>
        <taxon>Lactobacillales</taxon>
        <taxon>Lactobacillaceae</taxon>
        <taxon>Lactobacillus</taxon>
        <taxon>Lactobacillus amylovorus subsp. animalium</taxon>
    </lineage>
</organism>
<reference evidence="2 3" key="1">
    <citation type="journal article" date="2015" name="Genome Announc.">
        <title>Expanding the biotechnology potential of lactobacilli through comparative genomics of 213 strains and associated genera.</title>
        <authorList>
            <person name="Sun Z."/>
            <person name="Harris H.M."/>
            <person name="McCann A."/>
            <person name="Guo C."/>
            <person name="Argimon S."/>
            <person name="Zhang W."/>
            <person name="Yang X."/>
            <person name="Jeffery I.B."/>
            <person name="Cooney J.C."/>
            <person name="Kagawa T.F."/>
            <person name="Liu W."/>
            <person name="Song Y."/>
            <person name="Salvetti E."/>
            <person name="Wrobel A."/>
            <person name="Rasinkangas P."/>
            <person name="Parkhill J."/>
            <person name="Rea M.C."/>
            <person name="O'Sullivan O."/>
            <person name="Ritari J."/>
            <person name="Douillard F.P."/>
            <person name="Paul Ross R."/>
            <person name="Yang R."/>
            <person name="Briner A.E."/>
            <person name="Felis G.E."/>
            <person name="de Vos W.M."/>
            <person name="Barrangou R."/>
            <person name="Klaenhammer T.R."/>
            <person name="Caufield P.W."/>
            <person name="Cui Y."/>
            <person name="Zhang H."/>
            <person name="O'Toole P.W."/>
        </authorList>
    </citation>
    <scope>NUCLEOTIDE SEQUENCE [LARGE SCALE GENOMIC DNA]</scope>
    <source>
        <strain evidence="2 3">DSM 16698</strain>
    </source>
</reference>
<gene>
    <name evidence="2" type="ORF">IV44_GL000498</name>
</gene>
<dbReference type="AlphaFoldDB" id="A0A0R2KNZ6"/>
<evidence type="ECO:0000313" key="3">
    <source>
        <dbReference type="Proteomes" id="UP000051529"/>
    </source>
</evidence>
<keyword evidence="1" id="KW-1133">Transmembrane helix</keyword>
<dbReference type="EMBL" id="JQBQ01000019">
    <property type="protein sequence ID" value="KRN91249.1"/>
    <property type="molecule type" value="Genomic_DNA"/>
</dbReference>
<dbReference type="PATRIC" id="fig|695563.3.peg.548"/>
<proteinExistence type="predicted"/>
<evidence type="ECO:0000313" key="2">
    <source>
        <dbReference type="EMBL" id="KRN91249.1"/>
    </source>
</evidence>
<name>A0A0R2KNZ6_LACAM</name>
<evidence type="ECO:0000256" key="1">
    <source>
        <dbReference type="SAM" id="Phobius"/>
    </source>
</evidence>